<dbReference type="EMBL" id="FQYU01000002">
    <property type="protein sequence ID" value="SHJ03287.1"/>
    <property type="molecule type" value="Genomic_DNA"/>
</dbReference>
<gene>
    <name evidence="9" type="ORF">SAMN04488513_102621</name>
</gene>
<evidence type="ECO:0000256" key="1">
    <source>
        <dbReference type="ARBA" id="ARBA00004442"/>
    </source>
</evidence>
<comment type="subcellular location">
    <subcellularLocation>
        <location evidence="1">Cell outer membrane</location>
    </subcellularLocation>
</comment>
<feature type="signal peptide" evidence="6">
    <location>
        <begin position="1"/>
        <end position="23"/>
    </location>
</feature>
<evidence type="ECO:0000256" key="3">
    <source>
        <dbReference type="ARBA" id="ARBA00022729"/>
    </source>
</evidence>
<feature type="domain" description="RagB/SusD" evidence="7">
    <location>
        <begin position="268"/>
        <end position="553"/>
    </location>
</feature>
<protein>
    <submittedName>
        <fullName evidence="9">Starch-binding associating with outer membrane</fullName>
    </submittedName>
</protein>
<proteinExistence type="inferred from homology"/>
<dbReference type="OrthoDB" id="5694214at2"/>
<dbReference type="InterPro" id="IPR012944">
    <property type="entry name" value="SusD_RagB_dom"/>
</dbReference>
<name>A0A1M6G059_9FLAO</name>
<dbReference type="Gene3D" id="1.25.40.390">
    <property type="match status" value="1"/>
</dbReference>
<sequence>MNRYIKNIGRLLLGMALSFTAYSCNDYLEEENYTNLTGEDFISEDNADRLVVGIYNALRPVYKGYDVTMLGTDIFTTQGNIGTDLSSLNVYFNLNSSNGSFSSEWDRNYSVISKANIVVNRFTNEISWTDSNLSARDNGIAQAKGLRALAYFNLVQQFGGVVISLDEIQEISADYARSTEEETYNQIIADLEEAIPDLEAYPETGRFSKRAAQHLLAKVYLTRAYTSFAGTDDFEKAAALAESAIDGYDIKSQTYAQVFDYDNQVNDEVLFAVQYGAGGDYEDRNNNKHSILMFSVDQLPGMNRQNPYGFKDNSAMPTEFFYSLFDDNDTREAATMHRVLFANVEDSVGTDKIAVGDTVIYFPKKALTADELADKLDRYYVYQPNQYYYNDSPVDVPGVNYKYSNNTNTTNFPIFKKFDDVGFDEAEGGYRDTFVFRVAESHLIAAEAYLGAGNMAQATAHMNVVRERATGIADYYTTVDLDDILDERALELAGETSRWNDLKRTGKLEERIKMYNPHIIDHGSFDASIHLLRPIPATEIILSDNNIEQNPGY</sequence>
<reference evidence="10" key="1">
    <citation type="submission" date="2016-11" db="EMBL/GenBank/DDBJ databases">
        <authorList>
            <person name="Varghese N."/>
            <person name="Submissions S."/>
        </authorList>
    </citation>
    <scope>NUCLEOTIDE SEQUENCE [LARGE SCALE GENOMIC DNA]</scope>
    <source>
        <strain evidence="10">DSM 19858</strain>
    </source>
</reference>
<dbReference type="AlphaFoldDB" id="A0A1M6G059"/>
<keyword evidence="5" id="KW-0998">Cell outer membrane</keyword>
<evidence type="ECO:0000256" key="6">
    <source>
        <dbReference type="SAM" id="SignalP"/>
    </source>
</evidence>
<evidence type="ECO:0000259" key="8">
    <source>
        <dbReference type="Pfam" id="PF14322"/>
    </source>
</evidence>
<evidence type="ECO:0000256" key="4">
    <source>
        <dbReference type="ARBA" id="ARBA00023136"/>
    </source>
</evidence>
<keyword evidence="10" id="KW-1185">Reference proteome</keyword>
<keyword evidence="4" id="KW-0472">Membrane</keyword>
<dbReference type="RefSeq" id="WP_072991651.1">
    <property type="nucleotide sequence ID" value="NZ_FQYU01000002.1"/>
</dbReference>
<dbReference type="Pfam" id="PF14322">
    <property type="entry name" value="SusD-like_3"/>
    <property type="match status" value="1"/>
</dbReference>
<dbReference type="InterPro" id="IPR033985">
    <property type="entry name" value="SusD-like_N"/>
</dbReference>
<keyword evidence="3 6" id="KW-0732">Signal</keyword>
<comment type="similarity">
    <text evidence="2">Belongs to the SusD family.</text>
</comment>
<dbReference type="GO" id="GO:0009279">
    <property type="term" value="C:cell outer membrane"/>
    <property type="evidence" value="ECO:0007669"/>
    <property type="project" value="UniProtKB-SubCell"/>
</dbReference>
<dbReference type="Proteomes" id="UP000184543">
    <property type="component" value="Unassembled WGS sequence"/>
</dbReference>
<accession>A0A1M6G059</accession>
<dbReference type="SUPFAM" id="SSF48452">
    <property type="entry name" value="TPR-like"/>
    <property type="match status" value="1"/>
</dbReference>
<organism evidence="9 10">
    <name type="scientific">Pseudozobellia thermophila</name>
    <dbReference type="NCBI Taxonomy" id="192903"/>
    <lineage>
        <taxon>Bacteria</taxon>
        <taxon>Pseudomonadati</taxon>
        <taxon>Bacteroidota</taxon>
        <taxon>Flavobacteriia</taxon>
        <taxon>Flavobacteriales</taxon>
        <taxon>Flavobacteriaceae</taxon>
        <taxon>Pseudozobellia</taxon>
    </lineage>
</organism>
<dbReference type="PROSITE" id="PS51257">
    <property type="entry name" value="PROKAR_LIPOPROTEIN"/>
    <property type="match status" value="1"/>
</dbReference>
<feature type="chain" id="PRO_5013042309" evidence="6">
    <location>
        <begin position="24"/>
        <end position="553"/>
    </location>
</feature>
<evidence type="ECO:0000259" key="7">
    <source>
        <dbReference type="Pfam" id="PF07980"/>
    </source>
</evidence>
<evidence type="ECO:0000256" key="2">
    <source>
        <dbReference type="ARBA" id="ARBA00006275"/>
    </source>
</evidence>
<feature type="domain" description="SusD-like N-terminal" evidence="8">
    <location>
        <begin position="26"/>
        <end position="221"/>
    </location>
</feature>
<dbReference type="Pfam" id="PF07980">
    <property type="entry name" value="SusD_RagB"/>
    <property type="match status" value="1"/>
</dbReference>
<evidence type="ECO:0000313" key="9">
    <source>
        <dbReference type="EMBL" id="SHJ03287.1"/>
    </source>
</evidence>
<dbReference type="InterPro" id="IPR011990">
    <property type="entry name" value="TPR-like_helical_dom_sf"/>
</dbReference>
<dbReference type="STRING" id="192903.SAMN04488513_102621"/>
<evidence type="ECO:0000313" key="10">
    <source>
        <dbReference type="Proteomes" id="UP000184543"/>
    </source>
</evidence>
<evidence type="ECO:0000256" key="5">
    <source>
        <dbReference type="ARBA" id="ARBA00023237"/>
    </source>
</evidence>